<accession>A0A1E7JHJ2</accession>
<dbReference type="SMART" id="SM00420">
    <property type="entry name" value="HTH_DEOR"/>
    <property type="match status" value="1"/>
</dbReference>
<dbReference type="PROSITE" id="PS00894">
    <property type="entry name" value="HTH_DEOR_1"/>
    <property type="match status" value="1"/>
</dbReference>
<keyword evidence="1" id="KW-0805">Transcription regulation</keyword>
<dbReference type="GO" id="GO:0003677">
    <property type="term" value="F:DNA binding"/>
    <property type="evidence" value="ECO:0007669"/>
    <property type="project" value="UniProtKB-KW"/>
</dbReference>
<dbReference type="PANTHER" id="PTHR30363">
    <property type="entry name" value="HTH-TYPE TRANSCRIPTIONAL REGULATOR SRLR-RELATED"/>
    <property type="match status" value="1"/>
</dbReference>
<reference evidence="5 6" key="1">
    <citation type="journal article" date="2016" name="Front. Microbiol.">
        <title>Comparative Genomics Analysis of Streptomyces Species Reveals Their Adaptation to the Marine Environment and Their Diversity at the Genomic Level.</title>
        <authorList>
            <person name="Tian X."/>
            <person name="Zhang Z."/>
            <person name="Yang T."/>
            <person name="Chen M."/>
            <person name="Li J."/>
            <person name="Chen F."/>
            <person name="Yang J."/>
            <person name="Li W."/>
            <person name="Zhang B."/>
            <person name="Zhang Z."/>
            <person name="Wu J."/>
            <person name="Zhang C."/>
            <person name="Long L."/>
            <person name="Xiao J."/>
        </authorList>
    </citation>
    <scope>NUCLEOTIDE SEQUENCE [LARGE SCALE GENOMIC DNA]</scope>
    <source>
        <strain evidence="5 6">SCSIO 10390</strain>
    </source>
</reference>
<evidence type="ECO:0000313" key="5">
    <source>
        <dbReference type="EMBL" id="OEU85938.1"/>
    </source>
</evidence>
<dbReference type="OrthoDB" id="7688673at2"/>
<gene>
    <name evidence="5" type="ORF">AN215_26600</name>
</gene>
<dbReference type="InterPro" id="IPR050313">
    <property type="entry name" value="Carb_Metab_HTH_regulators"/>
</dbReference>
<evidence type="ECO:0000256" key="3">
    <source>
        <dbReference type="ARBA" id="ARBA00023163"/>
    </source>
</evidence>
<dbReference type="Pfam" id="PF08220">
    <property type="entry name" value="HTH_DeoR"/>
    <property type="match status" value="1"/>
</dbReference>
<dbReference type="AlphaFoldDB" id="A0A1E7JHJ2"/>
<comment type="caution">
    <text evidence="5">The sequence shown here is derived from an EMBL/GenBank/DDBJ whole genome shotgun (WGS) entry which is preliminary data.</text>
</comment>
<evidence type="ECO:0000313" key="6">
    <source>
        <dbReference type="Proteomes" id="UP000176087"/>
    </source>
</evidence>
<evidence type="ECO:0000256" key="1">
    <source>
        <dbReference type="ARBA" id="ARBA00023015"/>
    </source>
</evidence>
<dbReference type="InterPro" id="IPR036390">
    <property type="entry name" value="WH_DNA-bd_sf"/>
</dbReference>
<dbReference type="SUPFAM" id="SSF100950">
    <property type="entry name" value="NagB/RpiA/CoA transferase-like"/>
    <property type="match status" value="1"/>
</dbReference>
<dbReference type="EMBL" id="LJGT01000041">
    <property type="protein sequence ID" value="OEU85938.1"/>
    <property type="molecule type" value="Genomic_DNA"/>
</dbReference>
<dbReference type="InterPro" id="IPR001034">
    <property type="entry name" value="DeoR_HTH"/>
</dbReference>
<keyword evidence="2" id="KW-0238">DNA-binding</keyword>
<dbReference type="SMART" id="SM01134">
    <property type="entry name" value="DeoRC"/>
    <property type="match status" value="1"/>
</dbReference>
<sequence>MTNARSRAPRRGTARRRDDILREVLAGNGEITALADRFGISVSTVRRDLQELAGDGHVHRTYGGAVAGGHTAERTLDEKESGNPAQKEAIARAAAARVSDGDVILIDAGTTTGRLARALRSRSGLTVITNSTIAVRHLAEAQGLELVVLGGRVRRPNGAILGPEGDETLRRLTPDLVFLGADGLHARDGLSCPTLEQAHSKELMAERGGEVFVLADSSKLGDSPFPYHARQRRPWTLITDAEASPGQVEEFAASGECDVVTA</sequence>
<evidence type="ECO:0000259" key="4">
    <source>
        <dbReference type="PROSITE" id="PS51000"/>
    </source>
</evidence>
<name>A0A1E7JHJ2_9ACTN</name>
<dbReference type="RefSeq" id="WP_070010658.1">
    <property type="nucleotide sequence ID" value="NZ_LJGS01000039.1"/>
</dbReference>
<dbReference type="Gene3D" id="1.10.10.10">
    <property type="entry name" value="Winged helix-like DNA-binding domain superfamily/Winged helix DNA-binding domain"/>
    <property type="match status" value="1"/>
</dbReference>
<dbReference type="SUPFAM" id="SSF46785">
    <property type="entry name" value="Winged helix' DNA-binding domain"/>
    <property type="match status" value="1"/>
</dbReference>
<dbReference type="InterPro" id="IPR018356">
    <property type="entry name" value="Tscrpt_reg_HTH_DeoR_CS"/>
</dbReference>
<proteinExistence type="predicted"/>
<evidence type="ECO:0000256" key="2">
    <source>
        <dbReference type="ARBA" id="ARBA00023125"/>
    </source>
</evidence>
<dbReference type="PRINTS" id="PR00037">
    <property type="entry name" value="HTHLACR"/>
</dbReference>
<dbReference type="GO" id="GO:0003700">
    <property type="term" value="F:DNA-binding transcription factor activity"/>
    <property type="evidence" value="ECO:0007669"/>
    <property type="project" value="InterPro"/>
</dbReference>
<dbReference type="PATRIC" id="fig|933944.5.peg.3979"/>
<dbReference type="PROSITE" id="PS51000">
    <property type="entry name" value="HTH_DEOR_2"/>
    <property type="match status" value="1"/>
</dbReference>
<dbReference type="STRING" id="933944.AN215_26600"/>
<dbReference type="Gene3D" id="3.40.50.1360">
    <property type="match status" value="1"/>
</dbReference>
<keyword evidence="6" id="KW-1185">Reference proteome</keyword>
<keyword evidence="3" id="KW-0804">Transcription</keyword>
<dbReference type="Pfam" id="PF00455">
    <property type="entry name" value="DeoRC"/>
    <property type="match status" value="1"/>
</dbReference>
<dbReference type="PANTHER" id="PTHR30363:SF44">
    <property type="entry name" value="AGA OPERON TRANSCRIPTIONAL REPRESSOR-RELATED"/>
    <property type="match status" value="1"/>
</dbReference>
<organism evidence="5 6">
    <name type="scientific">Streptomyces abyssalis</name>
    <dbReference type="NCBI Taxonomy" id="933944"/>
    <lineage>
        <taxon>Bacteria</taxon>
        <taxon>Bacillati</taxon>
        <taxon>Actinomycetota</taxon>
        <taxon>Actinomycetes</taxon>
        <taxon>Kitasatosporales</taxon>
        <taxon>Streptomycetaceae</taxon>
        <taxon>Streptomyces</taxon>
    </lineage>
</organism>
<protein>
    <recommendedName>
        <fullName evidence="4">HTH deoR-type domain-containing protein</fullName>
    </recommendedName>
</protein>
<dbReference type="InterPro" id="IPR036388">
    <property type="entry name" value="WH-like_DNA-bd_sf"/>
</dbReference>
<feature type="domain" description="HTH deoR-type" evidence="4">
    <location>
        <begin position="12"/>
        <end position="67"/>
    </location>
</feature>
<dbReference type="InterPro" id="IPR014036">
    <property type="entry name" value="DeoR-like_C"/>
</dbReference>
<dbReference type="InterPro" id="IPR037171">
    <property type="entry name" value="NagB/RpiA_transferase-like"/>
</dbReference>
<dbReference type="Proteomes" id="UP000176087">
    <property type="component" value="Unassembled WGS sequence"/>
</dbReference>